<dbReference type="EMBL" id="JAQGDS010000008">
    <property type="protein sequence ID" value="KAJ6258808.1"/>
    <property type="molecule type" value="Genomic_DNA"/>
</dbReference>
<sequence length="549" mass="58597">MTTSDDAPPPEINRLANLPRDIVTHHLIPQFTAPAVLLLPDTAPRTAQSVPSAGPLLALSQTSRHLRALVAAEYSTYCQHQYPALYARTIQAAAATATALSSIDWRGKILQAERLCNRWSKLQVCISLAATGDAAGPDVRRRRSPYAAAVDVHEALDGRETLVVGRGTSLAVRTDGTWRSVTREGMAYGADDYVAVHALDEDTVVASRSLGVELVTGVRDGEELRVAAAEDLFAPSMRNPTSIVTSSCLDVASRSLAVTCSSSSIDKHELQLFSVRPTDAEKTTFAPTVTSSIPSKPWCSTFLSPTTVATGHRTGLTLHTTTPAGSAHAVELPQPETSYVHDLSVNSVTPLSPPFSPCLLATGWSDGCVRLVDTRTRGYTATFTETVTCEAVPVYSLLHTSPLSNALLAASSQNHKLMLYDLRYADADAAIAAHSTGGTITCATGTMPQSVVLFFDKVAASVGGRGRGRRQFSSAMYALAAPPSSARVYIGAEDAVVSMDFSHSDGKEKLAEGETDSESLPVLVYRSWAGDSRAWGCAEMNESRISWWL</sequence>
<protein>
    <submittedName>
        <fullName evidence="1">Uncharacterized protein</fullName>
    </submittedName>
</protein>
<evidence type="ECO:0000313" key="1">
    <source>
        <dbReference type="EMBL" id="KAJ6258808.1"/>
    </source>
</evidence>
<accession>A0AAD6IUG7</accession>
<gene>
    <name evidence="1" type="ORF">Dda_6862</name>
</gene>
<dbReference type="AlphaFoldDB" id="A0AAD6IUG7"/>
<keyword evidence="2" id="KW-1185">Reference proteome</keyword>
<proteinExistence type="predicted"/>
<dbReference type="InterPro" id="IPR015943">
    <property type="entry name" value="WD40/YVTN_repeat-like_dom_sf"/>
</dbReference>
<evidence type="ECO:0000313" key="2">
    <source>
        <dbReference type="Proteomes" id="UP001221413"/>
    </source>
</evidence>
<dbReference type="SUPFAM" id="SSF50978">
    <property type="entry name" value="WD40 repeat-like"/>
    <property type="match status" value="1"/>
</dbReference>
<reference evidence="1" key="1">
    <citation type="submission" date="2023-01" db="EMBL/GenBank/DDBJ databases">
        <title>The chitinases involved in constricting ring structure development in the nematode-trapping fungus Drechslerella dactyloides.</title>
        <authorList>
            <person name="Wang R."/>
            <person name="Zhang L."/>
            <person name="Tang P."/>
            <person name="Li S."/>
            <person name="Liang L."/>
        </authorList>
    </citation>
    <scope>NUCLEOTIDE SEQUENCE</scope>
    <source>
        <strain evidence="1">YMF1.00031</strain>
    </source>
</reference>
<comment type="caution">
    <text evidence="1">The sequence shown here is derived from an EMBL/GenBank/DDBJ whole genome shotgun (WGS) entry which is preliminary data.</text>
</comment>
<dbReference type="Proteomes" id="UP001221413">
    <property type="component" value="Unassembled WGS sequence"/>
</dbReference>
<organism evidence="1 2">
    <name type="scientific">Drechslerella dactyloides</name>
    <name type="common">Nematode-trapping fungus</name>
    <name type="synonym">Arthrobotrys dactyloides</name>
    <dbReference type="NCBI Taxonomy" id="74499"/>
    <lineage>
        <taxon>Eukaryota</taxon>
        <taxon>Fungi</taxon>
        <taxon>Dikarya</taxon>
        <taxon>Ascomycota</taxon>
        <taxon>Pezizomycotina</taxon>
        <taxon>Orbiliomycetes</taxon>
        <taxon>Orbiliales</taxon>
        <taxon>Orbiliaceae</taxon>
        <taxon>Drechslerella</taxon>
    </lineage>
</organism>
<dbReference type="InterPro" id="IPR036322">
    <property type="entry name" value="WD40_repeat_dom_sf"/>
</dbReference>
<name>A0AAD6IUG7_DREDA</name>
<dbReference type="Gene3D" id="2.130.10.10">
    <property type="entry name" value="YVTN repeat-like/Quinoprotein amine dehydrogenase"/>
    <property type="match status" value="1"/>
</dbReference>